<reference evidence="9" key="1">
    <citation type="journal article" date="2019" name="Int. J. Syst. Evol. Microbiol.">
        <title>The Global Catalogue of Microorganisms (GCM) 10K type strain sequencing project: providing services to taxonomists for standard genome sequencing and annotation.</title>
        <authorList>
            <consortium name="The Broad Institute Genomics Platform"/>
            <consortium name="The Broad Institute Genome Sequencing Center for Infectious Disease"/>
            <person name="Wu L."/>
            <person name="Ma J."/>
        </authorList>
    </citation>
    <scope>NUCLEOTIDE SEQUENCE [LARGE SCALE GENOMIC DNA]</scope>
    <source>
        <strain evidence="9">CCUG 56029</strain>
    </source>
</reference>
<name>A0ABW4R220_9RHOB</name>
<keyword evidence="4 7" id="KW-1133">Transmembrane helix</keyword>
<feature type="region of interest" description="Disordered" evidence="6">
    <location>
        <begin position="167"/>
        <end position="254"/>
    </location>
</feature>
<dbReference type="PANTHER" id="PTHR21716:SF16">
    <property type="entry name" value="BLL1467 PROTEIN"/>
    <property type="match status" value="1"/>
</dbReference>
<feature type="transmembrane region" description="Helical" evidence="7">
    <location>
        <begin position="395"/>
        <end position="416"/>
    </location>
</feature>
<dbReference type="PANTHER" id="PTHR21716">
    <property type="entry name" value="TRANSMEMBRANE PROTEIN"/>
    <property type="match status" value="1"/>
</dbReference>
<evidence type="ECO:0000256" key="2">
    <source>
        <dbReference type="ARBA" id="ARBA00009773"/>
    </source>
</evidence>
<keyword evidence="5 7" id="KW-0472">Membrane</keyword>
<evidence type="ECO:0000313" key="8">
    <source>
        <dbReference type="EMBL" id="MFD1880269.1"/>
    </source>
</evidence>
<feature type="transmembrane region" description="Helical" evidence="7">
    <location>
        <begin position="88"/>
        <end position="109"/>
    </location>
</feature>
<feature type="transmembrane region" description="Helical" evidence="7">
    <location>
        <begin position="329"/>
        <end position="354"/>
    </location>
</feature>
<feature type="transmembrane region" description="Helical" evidence="7">
    <location>
        <begin position="436"/>
        <end position="461"/>
    </location>
</feature>
<accession>A0ABW4R220</accession>
<sequence>MADKTGPKFEPNVVVRPSGRTIHMFPTSGETPAKNPANWAIVGIFLIMCFGAIALAKEFLLPATLGILLFFVFVPLRRWMDRRGIPPSITAAIVTIGMVLGVFAISYTVSGPAGQLIQDAPSITRQLKEKYENFRSRFRGIEEAAAGLGTLGTGSVSVAPTVVGNLPDAAEGTGDAGGDSGVDTGGNAAADGSATTTVTTTPNQTGGTDSSTTSSVPAQGTVTTGGTAQGPDSTVTATSTVSSPGDHPAQPAATNTLKVEVTDTSSSGIAMTALSFGPAVVGQILFTLIFLFFLLASGDLLYLRIVQSFDTMAKKRAAYNALREIEESLGAYLGAITIINAALGVIIGVTMWAWGMPSPILWGIAGFLLNYVPYIGAMIGYVGSALVALVVFDDVWTAVLVGGSYLALTAIEGQFITPHFVARRLQLNTVVVFLTVALWAWLWSILGMVVAVPMLVVLRVLSEHIPALEKFGNFLAGEEPPGLEEDDDEQEEAAAKA</sequence>
<proteinExistence type="inferred from homology"/>
<feature type="region of interest" description="Disordered" evidence="6">
    <location>
        <begin position="477"/>
        <end position="497"/>
    </location>
</feature>
<feature type="compositionally biased region" description="Gly residues" evidence="6">
    <location>
        <begin position="174"/>
        <end position="184"/>
    </location>
</feature>
<dbReference type="EMBL" id="JBHUEN010000003">
    <property type="protein sequence ID" value="MFD1880269.1"/>
    <property type="molecule type" value="Genomic_DNA"/>
</dbReference>
<dbReference type="RefSeq" id="WP_379139420.1">
    <property type="nucleotide sequence ID" value="NZ_JBHUEN010000003.1"/>
</dbReference>
<dbReference type="InterPro" id="IPR002549">
    <property type="entry name" value="AI-2E-like"/>
</dbReference>
<evidence type="ECO:0000256" key="4">
    <source>
        <dbReference type="ARBA" id="ARBA00022989"/>
    </source>
</evidence>
<feature type="transmembrane region" description="Helical" evidence="7">
    <location>
        <begin position="37"/>
        <end position="53"/>
    </location>
</feature>
<feature type="transmembrane region" description="Helical" evidence="7">
    <location>
        <begin position="59"/>
        <end position="76"/>
    </location>
</feature>
<comment type="similarity">
    <text evidence="2">Belongs to the autoinducer-2 exporter (AI-2E) (TC 2.A.86) family.</text>
</comment>
<evidence type="ECO:0000256" key="1">
    <source>
        <dbReference type="ARBA" id="ARBA00004141"/>
    </source>
</evidence>
<dbReference type="Proteomes" id="UP001597213">
    <property type="component" value="Unassembled WGS sequence"/>
</dbReference>
<dbReference type="Pfam" id="PF01594">
    <property type="entry name" value="AI-2E_transport"/>
    <property type="match status" value="2"/>
</dbReference>
<keyword evidence="3 7" id="KW-0812">Transmembrane</keyword>
<comment type="caution">
    <text evidence="8">The sequence shown here is derived from an EMBL/GenBank/DDBJ whole genome shotgun (WGS) entry which is preliminary data.</text>
</comment>
<feature type="transmembrane region" description="Helical" evidence="7">
    <location>
        <begin position="360"/>
        <end position="383"/>
    </location>
</feature>
<feature type="transmembrane region" description="Helical" evidence="7">
    <location>
        <begin position="284"/>
        <end position="306"/>
    </location>
</feature>
<evidence type="ECO:0000256" key="5">
    <source>
        <dbReference type="ARBA" id="ARBA00023136"/>
    </source>
</evidence>
<evidence type="ECO:0000313" key="9">
    <source>
        <dbReference type="Proteomes" id="UP001597213"/>
    </source>
</evidence>
<protein>
    <submittedName>
        <fullName evidence="8">AI-2E family transporter</fullName>
    </submittedName>
</protein>
<feature type="compositionally biased region" description="Acidic residues" evidence="6">
    <location>
        <begin position="481"/>
        <end position="497"/>
    </location>
</feature>
<comment type="subcellular location">
    <subcellularLocation>
        <location evidence="1">Membrane</location>
        <topology evidence="1">Multi-pass membrane protein</topology>
    </subcellularLocation>
</comment>
<evidence type="ECO:0000256" key="3">
    <source>
        <dbReference type="ARBA" id="ARBA00022692"/>
    </source>
</evidence>
<feature type="compositionally biased region" description="Low complexity" evidence="6">
    <location>
        <begin position="185"/>
        <end position="243"/>
    </location>
</feature>
<keyword evidence="9" id="KW-1185">Reference proteome</keyword>
<gene>
    <name evidence="8" type="ORF">ACFSCT_00880</name>
</gene>
<evidence type="ECO:0000256" key="6">
    <source>
        <dbReference type="SAM" id="MobiDB-lite"/>
    </source>
</evidence>
<organism evidence="8 9">
    <name type="scientific">Paracoccus pacificus</name>
    <dbReference type="NCBI Taxonomy" id="1463598"/>
    <lineage>
        <taxon>Bacteria</taxon>
        <taxon>Pseudomonadati</taxon>
        <taxon>Pseudomonadota</taxon>
        <taxon>Alphaproteobacteria</taxon>
        <taxon>Rhodobacterales</taxon>
        <taxon>Paracoccaceae</taxon>
        <taxon>Paracoccus</taxon>
    </lineage>
</organism>
<evidence type="ECO:0000256" key="7">
    <source>
        <dbReference type="SAM" id="Phobius"/>
    </source>
</evidence>